<evidence type="ECO:0000313" key="1">
    <source>
        <dbReference type="EMBL" id="KAK4010335.1"/>
    </source>
</evidence>
<dbReference type="Proteomes" id="UP001234178">
    <property type="component" value="Unassembled WGS sequence"/>
</dbReference>
<gene>
    <name evidence="1" type="ORF">OUZ56_019479</name>
</gene>
<comment type="caution">
    <text evidence="1">The sequence shown here is derived from an EMBL/GenBank/DDBJ whole genome shotgun (WGS) entry which is preliminary data.</text>
</comment>
<accession>A0ABQ9ZBP2</accession>
<keyword evidence="2" id="KW-1185">Reference proteome</keyword>
<reference evidence="1 2" key="1">
    <citation type="journal article" date="2023" name="Nucleic Acids Res.">
        <title>The hologenome of Daphnia magna reveals possible DNA methylation and microbiome-mediated evolution of the host genome.</title>
        <authorList>
            <person name="Chaturvedi A."/>
            <person name="Li X."/>
            <person name="Dhandapani V."/>
            <person name="Marshall H."/>
            <person name="Kissane S."/>
            <person name="Cuenca-Cambronero M."/>
            <person name="Asole G."/>
            <person name="Calvet F."/>
            <person name="Ruiz-Romero M."/>
            <person name="Marangio P."/>
            <person name="Guigo R."/>
            <person name="Rago D."/>
            <person name="Mirbahai L."/>
            <person name="Eastwood N."/>
            <person name="Colbourne J.K."/>
            <person name="Zhou J."/>
            <person name="Mallon E."/>
            <person name="Orsini L."/>
        </authorList>
    </citation>
    <scope>NUCLEOTIDE SEQUENCE [LARGE SCALE GENOMIC DNA]</scope>
    <source>
        <strain evidence="1">LRV0_1</strain>
    </source>
</reference>
<protein>
    <submittedName>
        <fullName evidence="1">Uncharacterized protein</fullName>
    </submittedName>
</protein>
<name>A0ABQ9ZBP2_9CRUS</name>
<proteinExistence type="predicted"/>
<evidence type="ECO:0000313" key="2">
    <source>
        <dbReference type="Proteomes" id="UP001234178"/>
    </source>
</evidence>
<sequence length="66" mass="7614">MSEECRYLIATEESRSFARWKNSTNKLELEVKRILGCAKVVSGYQCPVGEYFRVGVPKMRATRLRA</sequence>
<organism evidence="1 2">
    <name type="scientific">Daphnia magna</name>
    <dbReference type="NCBI Taxonomy" id="35525"/>
    <lineage>
        <taxon>Eukaryota</taxon>
        <taxon>Metazoa</taxon>
        <taxon>Ecdysozoa</taxon>
        <taxon>Arthropoda</taxon>
        <taxon>Crustacea</taxon>
        <taxon>Branchiopoda</taxon>
        <taxon>Diplostraca</taxon>
        <taxon>Cladocera</taxon>
        <taxon>Anomopoda</taxon>
        <taxon>Daphniidae</taxon>
        <taxon>Daphnia</taxon>
    </lineage>
</organism>
<dbReference type="EMBL" id="JAOYFB010000003">
    <property type="protein sequence ID" value="KAK4010335.1"/>
    <property type="molecule type" value="Genomic_DNA"/>
</dbReference>